<keyword evidence="4" id="KW-1133">Transmembrane helix</keyword>
<feature type="transmembrane region" description="Helical" evidence="4">
    <location>
        <begin position="49"/>
        <end position="82"/>
    </location>
</feature>
<evidence type="ECO:0000256" key="1">
    <source>
        <dbReference type="ARBA" id="ARBA00022723"/>
    </source>
</evidence>
<dbReference type="GO" id="GO:0003994">
    <property type="term" value="F:aconitate hydratase activity"/>
    <property type="evidence" value="ECO:0007669"/>
    <property type="project" value="UniProtKB-EC"/>
</dbReference>
<dbReference type="SUPFAM" id="SSF53732">
    <property type="entry name" value="Aconitase iron-sulfur domain"/>
    <property type="match status" value="1"/>
</dbReference>
<dbReference type="InterPro" id="IPR006249">
    <property type="entry name" value="Aconitase/IRP2"/>
</dbReference>
<dbReference type="InterPro" id="IPR015931">
    <property type="entry name" value="Acnase/IPM_dHydase_lsu_aba_1/3"/>
</dbReference>
<dbReference type="InterPro" id="IPR036008">
    <property type="entry name" value="Aconitase_4Fe-4S_dom"/>
</dbReference>
<dbReference type="PANTHER" id="PTHR11670">
    <property type="entry name" value="ACONITASE/IRON-RESPONSIVE ELEMENT FAMILY MEMBER"/>
    <property type="match status" value="1"/>
</dbReference>
<protein>
    <submittedName>
        <fullName evidence="6">Aconitate hydratase, cytoplasmic</fullName>
        <ecNumber evidence="6">4.2.1.3</ecNumber>
    </submittedName>
</protein>
<keyword evidence="1" id="KW-0479">Metal-binding</keyword>
<reference evidence="6" key="1">
    <citation type="submission" date="2014-07" db="EMBL/GenBank/DDBJ databases">
        <title>Identification of a novel salt tolerance gene in wild soybean by whole-genome sequencing.</title>
        <authorList>
            <person name="Lam H.-M."/>
            <person name="Qi X."/>
            <person name="Li M.-W."/>
            <person name="Liu X."/>
            <person name="Xie M."/>
            <person name="Ni M."/>
            <person name="Xu X."/>
        </authorList>
    </citation>
    <scope>NUCLEOTIDE SEQUENCE [LARGE SCALE GENOMIC DNA]</scope>
    <source>
        <tissue evidence="6">Root</tissue>
    </source>
</reference>
<keyword evidence="3" id="KW-0411">Iron-sulfur</keyword>
<organism evidence="6">
    <name type="scientific">Glycine soja</name>
    <name type="common">Wild soybean</name>
    <dbReference type="NCBI Taxonomy" id="3848"/>
    <lineage>
        <taxon>Eukaryota</taxon>
        <taxon>Viridiplantae</taxon>
        <taxon>Streptophyta</taxon>
        <taxon>Embryophyta</taxon>
        <taxon>Tracheophyta</taxon>
        <taxon>Spermatophyta</taxon>
        <taxon>Magnoliopsida</taxon>
        <taxon>eudicotyledons</taxon>
        <taxon>Gunneridae</taxon>
        <taxon>Pentapetalae</taxon>
        <taxon>rosids</taxon>
        <taxon>fabids</taxon>
        <taxon>Fabales</taxon>
        <taxon>Fabaceae</taxon>
        <taxon>Papilionoideae</taxon>
        <taxon>50 kb inversion clade</taxon>
        <taxon>NPAAA clade</taxon>
        <taxon>indigoferoid/millettioid clade</taxon>
        <taxon>Phaseoleae</taxon>
        <taxon>Glycine</taxon>
        <taxon>Glycine subgen. Soja</taxon>
    </lineage>
</organism>
<gene>
    <name evidence="6" type="ORF">glysoja_040578</name>
</gene>
<keyword evidence="4" id="KW-0812">Transmembrane</keyword>
<sequence length="224" mass="25431">MDRWSSSLGHGSMYGFLEPQSIHNAKDRHAKCQHYIESWVKESQREGPIGSWLFCVHGMMLLSGFVHCINSFILVYTLIFFLTSAMKTLKTTLDGKTDQVVPQWIEVKSHVQSGGYECGYYVMHWMWNIVSKGLKNDWSMVPVYLVIDHFVQVDGARSQNAVEANMELEFQRNKERFGFLKCGSNAFNNMLAIPHGSGIVHQGFVVPKESQNNVAGFTFQGSPQ</sequence>
<dbReference type="AlphaFoldDB" id="A0A0B2PNS3"/>
<dbReference type="EC" id="4.2.1.3" evidence="6"/>
<dbReference type="GO" id="GO:0051536">
    <property type="term" value="F:iron-sulfur cluster binding"/>
    <property type="evidence" value="ECO:0007669"/>
    <property type="project" value="UniProtKB-KW"/>
</dbReference>
<dbReference type="Proteomes" id="UP000053555">
    <property type="component" value="Unassembled WGS sequence"/>
</dbReference>
<dbReference type="Pfam" id="PF00330">
    <property type="entry name" value="Aconitase"/>
    <property type="match status" value="1"/>
</dbReference>
<accession>A0A0B2PNS3</accession>
<evidence type="ECO:0000256" key="3">
    <source>
        <dbReference type="ARBA" id="ARBA00023014"/>
    </source>
</evidence>
<proteinExistence type="predicted"/>
<evidence type="ECO:0000256" key="2">
    <source>
        <dbReference type="ARBA" id="ARBA00023004"/>
    </source>
</evidence>
<evidence type="ECO:0000259" key="5">
    <source>
        <dbReference type="Pfam" id="PF00330"/>
    </source>
</evidence>
<keyword evidence="6" id="KW-0456">Lyase</keyword>
<feature type="domain" description="Aconitase/3-isopropylmalate dehydratase large subunit alpha/beta/alpha" evidence="5">
    <location>
        <begin position="140"/>
        <end position="202"/>
    </location>
</feature>
<evidence type="ECO:0000313" key="6">
    <source>
        <dbReference type="EMBL" id="KHN09364.1"/>
    </source>
</evidence>
<dbReference type="GO" id="GO:0046872">
    <property type="term" value="F:metal ion binding"/>
    <property type="evidence" value="ECO:0007669"/>
    <property type="project" value="UniProtKB-KW"/>
</dbReference>
<keyword evidence="4" id="KW-0472">Membrane</keyword>
<keyword evidence="2" id="KW-0408">Iron</keyword>
<evidence type="ECO:0000256" key="4">
    <source>
        <dbReference type="SAM" id="Phobius"/>
    </source>
</evidence>
<dbReference type="InterPro" id="IPR001030">
    <property type="entry name" value="Acoase/IPM_deHydtase_lsu_aba"/>
</dbReference>
<name>A0A0B2PNS3_GLYSO</name>
<dbReference type="Gene3D" id="3.30.499.10">
    <property type="entry name" value="Aconitase, domain 3"/>
    <property type="match status" value="1"/>
</dbReference>
<dbReference type="EMBL" id="KN665270">
    <property type="protein sequence ID" value="KHN09364.1"/>
    <property type="molecule type" value="Genomic_DNA"/>
</dbReference>